<dbReference type="EMBL" id="LNCU01000096">
    <property type="protein sequence ID" value="KWV50147.1"/>
    <property type="molecule type" value="Genomic_DNA"/>
</dbReference>
<dbReference type="AlphaFoldDB" id="A0A125Q772"/>
<dbReference type="Gene3D" id="3.40.190.290">
    <property type="match status" value="1"/>
</dbReference>
<dbReference type="InterPro" id="IPR058163">
    <property type="entry name" value="LysR-type_TF_proteobact-type"/>
</dbReference>
<keyword evidence="5" id="KW-0804">Transcription</keyword>
<proteinExistence type="inferred from homology"/>
<comment type="caution">
    <text evidence="8">The sequence shown here is derived from an EMBL/GenBank/DDBJ whole genome shotgun (WGS) entry which is preliminary data.</text>
</comment>
<reference evidence="8 9" key="1">
    <citation type="submission" date="2015-11" db="EMBL/GenBank/DDBJ databases">
        <title>Draft Genome Sequence of the Strain BR 10303 (Bradyrhizobium sp.) isolated from nodules of Centrolobium paraense.</title>
        <authorList>
            <person name="Zelli J.E."/>
            <person name="Simoes-Araujo J.L."/>
            <person name="Barauna A.C."/>
            <person name="Silva K."/>
        </authorList>
    </citation>
    <scope>NUCLEOTIDE SEQUENCE [LARGE SCALE GENOMIC DNA]</scope>
    <source>
        <strain evidence="8 9">BR 10303</strain>
    </source>
</reference>
<dbReference type="GO" id="GO:0006351">
    <property type="term" value="P:DNA-templated transcription"/>
    <property type="evidence" value="ECO:0007669"/>
    <property type="project" value="TreeGrafter"/>
</dbReference>
<dbReference type="PANTHER" id="PTHR30537">
    <property type="entry name" value="HTH-TYPE TRANSCRIPTIONAL REGULATOR"/>
    <property type="match status" value="1"/>
</dbReference>
<dbReference type="InterPro" id="IPR036388">
    <property type="entry name" value="WH-like_DNA-bd_sf"/>
</dbReference>
<gene>
    <name evidence="8" type="ORF">AS156_14345</name>
</gene>
<evidence type="ECO:0000256" key="6">
    <source>
        <dbReference type="SAM" id="MobiDB-lite"/>
    </source>
</evidence>
<evidence type="ECO:0000256" key="3">
    <source>
        <dbReference type="ARBA" id="ARBA00023015"/>
    </source>
</evidence>
<dbReference type="CDD" id="cd08474">
    <property type="entry name" value="PBP2_CrgA_like_5"/>
    <property type="match status" value="1"/>
</dbReference>
<evidence type="ECO:0000256" key="4">
    <source>
        <dbReference type="ARBA" id="ARBA00023125"/>
    </source>
</evidence>
<dbReference type="InterPro" id="IPR005119">
    <property type="entry name" value="LysR_subst-bd"/>
</dbReference>
<evidence type="ECO:0000313" key="9">
    <source>
        <dbReference type="Proteomes" id="UP000057737"/>
    </source>
</evidence>
<evidence type="ECO:0000313" key="8">
    <source>
        <dbReference type="EMBL" id="KWV50147.1"/>
    </source>
</evidence>
<dbReference type="Pfam" id="PF00126">
    <property type="entry name" value="HTH_1"/>
    <property type="match status" value="1"/>
</dbReference>
<evidence type="ECO:0000256" key="2">
    <source>
        <dbReference type="ARBA" id="ARBA00009437"/>
    </source>
</evidence>
<dbReference type="RefSeq" id="WP_066511713.1">
    <property type="nucleotide sequence ID" value="NZ_LNCU01000096.1"/>
</dbReference>
<keyword evidence="3" id="KW-0805">Transcription regulation</keyword>
<organism evidence="8 9">
    <name type="scientific">Bradyrhizobium macuxiense</name>
    <dbReference type="NCBI Taxonomy" id="1755647"/>
    <lineage>
        <taxon>Bacteria</taxon>
        <taxon>Pseudomonadati</taxon>
        <taxon>Pseudomonadota</taxon>
        <taxon>Alphaproteobacteria</taxon>
        <taxon>Hyphomicrobiales</taxon>
        <taxon>Nitrobacteraceae</taxon>
        <taxon>Bradyrhizobium</taxon>
    </lineage>
</organism>
<name>A0A125Q772_9BRAD</name>
<dbReference type="FunFam" id="1.10.10.10:FF:000001">
    <property type="entry name" value="LysR family transcriptional regulator"/>
    <property type="match status" value="1"/>
</dbReference>
<dbReference type="Pfam" id="PF03466">
    <property type="entry name" value="LysR_substrate"/>
    <property type="match status" value="1"/>
</dbReference>
<evidence type="ECO:0000259" key="7">
    <source>
        <dbReference type="PROSITE" id="PS50931"/>
    </source>
</evidence>
<dbReference type="GO" id="GO:0043565">
    <property type="term" value="F:sequence-specific DNA binding"/>
    <property type="evidence" value="ECO:0007669"/>
    <property type="project" value="TreeGrafter"/>
</dbReference>
<dbReference type="SUPFAM" id="SSF53850">
    <property type="entry name" value="Periplasmic binding protein-like II"/>
    <property type="match status" value="1"/>
</dbReference>
<protein>
    <submittedName>
        <fullName evidence="8">LysR family transcriptional regulator</fullName>
    </submittedName>
</protein>
<feature type="domain" description="HTH lysR-type" evidence="7">
    <location>
        <begin position="9"/>
        <end position="61"/>
    </location>
</feature>
<sequence>MKHAGLFELNAVVAISAHRSFRAAATELGISPSALSHAIAALEKRLGVRLIHRTTRSVALSEAGERFLARVSPALREIAGAVEDVNAFRDTPAGTLRINLKERAAHHILRPIVAKYLRRYPDMNVELTLEGRPIDIVAEGFDAGIRLAEAVPQDMVAIPCGPDTRFIVVGAPAYFARASVPRSPLDLLTHECIRRRMPGGSLYRWEFEKRGEQIAVDVPGRLTLDNDSLMVEAVLEGLGLAFVSDFWVTEHLAAGTMQAVLEDWTPPFPGLRLYYPGHRHMTAGLRAFVNMLREETKLAARGDRIPRPAKRSGDRRKRA</sequence>
<dbReference type="GO" id="GO:0003700">
    <property type="term" value="F:DNA-binding transcription factor activity"/>
    <property type="evidence" value="ECO:0007669"/>
    <property type="project" value="InterPro"/>
</dbReference>
<dbReference type="SUPFAM" id="SSF46785">
    <property type="entry name" value="Winged helix' DNA-binding domain"/>
    <property type="match status" value="1"/>
</dbReference>
<dbReference type="Proteomes" id="UP000057737">
    <property type="component" value="Unassembled WGS sequence"/>
</dbReference>
<dbReference type="PROSITE" id="PS50931">
    <property type="entry name" value="HTH_LYSR"/>
    <property type="match status" value="1"/>
</dbReference>
<dbReference type="Gene3D" id="1.10.10.10">
    <property type="entry name" value="Winged helix-like DNA-binding domain superfamily/Winged helix DNA-binding domain"/>
    <property type="match status" value="1"/>
</dbReference>
<comment type="similarity">
    <text evidence="2">Belongs to the LysR transcriptional regulatory family.</text>
</comment>
<dbReference type="InterPro" id="IPR036390">
    <property type="entry name" value="WH_DNA-bd_sf"/>
</dbReference>
<accession>A0A125Q772</accession>
<dbReference type="InterPro" id="IPR000847">
    <property type="entry name" value="LysR_HTH_N"/>
</dbReference>
<dbReference type="OrthoDB" id="9813056at2"/>
<feature type="region of interest" description="Disordered" evidence="6">
    <location>
        <begin position="300"/>
        <end position="319"/>
    </location>
</feature>
<comment type="function">
    <text evidence="1">NodD regulates the expression of the nodABCFE genes which encode other nodulation proteins. NodD is also a negative regulator of its own expression. Binds flavonoids as inducers.</text>
</comment>
<dbReference type="PANTHER" id="PTHR30537:SF1">
    <property type="entry name" value="HTH-TYPE TRANSCRIPTIONAL REGULATOR PGRR"/>
    <property type="match status" value="1"/>
</dbReference>
<feature type="compositionally biased region" description="Basic residues" evidence="6">
    <location>
        <begin position="307"/>
        <end position="319"/>
    </location>
</feature>
<keyword evidence="9" id="KW-1185">Reference proteome</keyword>
<evidence type="ECO:0000256" key="1">
    <source>
        <dbReference type="ARBA" id="ARBA00003502"/>
    </source>
</evidence>
<evidence type="ECO:0000256" key="5">
    <source>
        <dbReference type="ARBA" id="ARBA00023163"/>
    </source>
</evidence>
<keyword evidence="4" id="KW-0238">DNA-binding</keyword>